<comment type="caution">
    <text evidence="2">The sequence shown here is derived from an EMBL/GenBank/DDBJ whole genome shotgun (WGS) entry which is preliminary data.</text>
</comment>
<evidence type="ECO:0000313" key="3">
    <source>
        <dbReference type="Proteomes" id="UP000614490"/>
    </source>
</evidence>
<gene>
    <name evidence="2" type="ORF">H0267_00550</name>
</gene>
<dbReference type="InterPro" id="IPR029002">
    <property type="entry name" value="PLPC/GPLD1"/>
</dbReference>
<evidence type="ECO:0000259" key="1">
    <source>
        <dbReference type="Pfam" id="PF00882"/>
    </source>
</evidence>
<evidence type="ECO:0000313" key="2">
    <source>
        <dbReference type="EMBL" id="MBH0228685.1"/>
    </source>
</evidence>
<dbReference type="AlphaFoldDB" id="A0A931HRJ2"/>
<sequence>MPNIWTHILFVDELCTRLNRNDLIKTAGPCLHMGAQGPDPFFYHDFWPFKAGKNVEDVGMKLHTEKCGLVLLDMIERGVSEKNKLQSFILGFVSHHILDRQTHPYIHFHSGYEENKHQELEVLIDTLMLDRYMKKQTWKSPVHKQIKLGGNRKLISGFMMTVLDQHFPEMMTSYPPGFIERSYKDMEMAQRILYDPYGWKNKWFGEMVSSFSHQPVKGTADYLNIQRNAWKHAATNEERFESFLDLYETALQEGEQLFHLILEYWKDLDQKTFMDIESVVSDISYDTGMPLAEGWQNKWSEPIV</sequence>
<feature type="domain" description="Phospholipase C/D" evidence="1">
    <location>
        <begin position="6"/>
        <end position="146"/>
    </location>
</feature>
<dbReference type="Proteomes" id="UP000614490">
    <property type="component" value="Unassembled WGS sequence"/>
</dbReference>
<name>A0A931HRJ2_9BACI</name>
<organism evidence="2 3">
    <name type="scientific">Halobacillus yeomjeoni</name>
    <dbReference type="NCBI Taxonomy" id="311194"/>
    <lineage>
        <taxon>Bacteria</taxon>
        <taxon>Bacillati</taxon>
        <taxon>Bacillota</taxon>
        <taxon>Bacilli</taxon>
        <taxon>Bacillales</taxon>
        <taxon>Bacillaceae</taxon>
        <taxon>Halobacillus</taxon>
    </lineage>
</organism>
<dbReference type="EMBL" id="JADZSC010000001">
    <property type="protein sequence ID" value="MBH0228685.1"/>
    <property type="molecule type" value="Genomic_DNA"/>
</dbReference>
<proteinExistence type="predicted"/>
<reference evidence="2 3" key="1">
    <citation type="journal article" date="2005" name="Int. J. Syst. Evol. Microbiol.">
        <title>Halobacillus yeomjeoni sp. nov., isolated from a marine solar saltern in Korea.</title>
        <authorList>
            <person name="Yoon J.H."/>
            <person name="Kang S.J."/>
            <person name="Lee C.H."/>
            <person name="Oh H.W."/>
            <person name="Oh T.K."/>
        </authorList>
    </citation>
    <scope>NUCLEOTIDE SEQUENCE [LARGE SCALE GENOMIC DNA]</scope>
    <source>
        <strain evidence="2 3">KCTC 3957</strain>
    </source>
</reference>
<protein>
    <submittedName>
        <fullName evidence="2">Zinc dependent phospholipase C family protein</fullName>
    </submittedName>
</protein>
<dbReference type="RefSeq" id="WP_197315336.1">
    <property type="nucleotide sequence ID" value="NZ_JADZSC010000001.1"/>
</dbReference>
<keyword evidence="3" id="KW-1185">Reference proteome</keyword>
<accession>A0A931HRJ2</accession>
<dbReference type="Pfam" id="PF00882">
    <property type="entry name" value="Zn_dep_PLPC"/>
    <property type="match status" value="1"/>
</dbReference>